<proteinExistence type="inferred from homology"/>
<reference evidence="3" key="2">
    <citation type="submission" date="2020-08" db="EMBL/GenBank/DDBJ databases">
        <title>Plant Genome Project.</title>
        <authorList>
            <person name="Zhang R.-G."/>
        </authorList>
    </citation>
    <scope>NUCLEOTIDE SEQUENCE</scope>
    <source>
        <strain evidence="3">Huo1</strain>
        <tissue evidence="3">Leaf</tissue>
    </source>
</reference>
<accession>A0A8X8Y1F3</accession>
<evidence type="ECO:0000256" key="1">
    <source>
        <dbReference type="ARBA" id="ARBA00010800"/>
    </source>
</evidence>
<organism evidence="3">
    <name type="scientific">Salvia splendens</name>
    <name type="common">Scarlet sage</name>
    <dbReference type="NCBI Taxonomy" id="180675"/>
    <lineage>
        <taxon>Eukaryota</taxon>
        <taxon>Viridiplantae</taxon>
        <taxon>Streptophyta</taxon>
        <taxon>Embryophyta</taxon>
        <taxon>Tracheophyta</taxon>
        <taxon>Spermatophyta</taxon>
        <taxon>Magnoliopsida</taxon>
        <taxon>eudicotyledons</taxon>
        <taxon>Gunneridae</taxon>
        <taxon>Pentapetalae</taxon>
        <taxon>asterids</taxon>
        <taxon>lamiids</taxon>
        <taxon>Lamiales</taxon>
        <taxon>Lamiaceae</taxon>
        <taxon>Nepetoideae</taxon>
        <taxon>Mentheae</taxon>
        <taxon>Salviinae</taxon>
        <taxon>Salvia</taxon>
        <taxon>Salvia subgen. Calosphace</taxon>
        <taxon>core Calosphace</taxon>
    </lineage>
</organism>
<gene>
    <name evidence="3" type="ORF">SASPL_114500</name>
</gene>
<dbReference type="GO" id="GO:0001682">
    <property type="term" value="P:tRNA 5'-leader removal"/>
    <property type="evidence" value="ECO:0007669"/>
    <property type="project" value="InterPro"/>
</dbReference>
<evidence type="ECO:0000256" key="2">
    <source>
        <dbReference type="ARBA" id="ARBA00022694"/>
    </source>
</evidence>
<dbReference type="GO" id="GO:0000172">
    <property type="term" value="C:ribonuclease MRP complex"/>
    <property type="evidence" value="ECO:0007669"/>
    <property type="project" value="TreeGrafter"/>
</dbReference>
<dbReference type="EMBL" id="PNBA02000005">
    <property type="protein sequence ID" value="KAG6424088.1"/>
    <property type="molecule type" value="Genomic_DNA"/>
</dbReference>
<dbReference type="Proteomes" id="UP000298416">
    <property type="component" value="Unassembled WGS sequence"/>
</dbReference>
<dbReference type="PANTHER" id="PTHR15441:SF2">
    <property type="entry name" value="RIBONUCLEASE P_MRP PROTEIN SUBUNIT POP5"/>
    <property type="match status" value="1"/>
</dbReference>
<keyword evidence="2" id="KW-0819">tRNA processing</keyword>
<dbReference type="OrthoDB" id="24745at2759"/>
<dbReference type="Gene3D" id="3.30.70.3250">
    <property type="entry name" value="Ribonuclease P, Pop5 subunit"/>
    <property type="match status" value="1"/>
</dbReference>
<comment type="caution">
    <text evidence="3">The sequence shown here is derived from an EMBL/GenBank/DDBJ whole genome shotgun (WGS) entry which is preliminary data.</text>
</comment>
<dbReference type="AlphaFoldDB" id="A0A8X8Y1F3"/>
<name>A0A8X8Y1F3_SALSN</name>
<keyword evidence="4" id="KW-1185">Reference proteome</keyword>
<dbReference type="SUPFAM" id="SSF160350">
    <property type="entry name" value="Rnp2-like"/>
    <property type="match status" value="1"/>
</dbReference>
<dbReference type="GO" id="GO:0033204">
    <property type="term" value="F:ribonuclease P RNA binding"/>
    <property type="evidence" value="ECO:0007669"/>
    <property type="project" value="TreeGrafter"/>
</dbReference>
<dbReference type="InterPro" id="IPR002759">
    <property type="entry name" value="Pop5/Rpp14/Rnp2-like"/>
</dbReference>
<reference evidence="3" key="1">
    <citation type="submission" date="2018-01" db="EMBL/GenBank/DDBJ databases">
        <authorList>
            <person name="Mao J.F."/>
        </authorList>
    </citation>
    <scope>NUCLEOTIDE SEQUENCE</scope>
    <source>
        <strain evidence="3">Huo1</strain>
        <tissue evidence="3">Leaf</tissue>
    </source>
</reference>
<evidence type="ECO:0000313" key="4">
    <source>
        <dbReference type="Proteomes" id="UP000298416"/>
    </source>
</evidence>
<protein>
    <submittedName>
        <fullName evidence="3">Uncharacterized protein</fullName>
    </submittedName>
</protein>
<dbReference type="PANTHER" id="PTHR15441">
    <property type="entry name" value="RIBONUCLEASE P PROTEIN SUBUNIT P14"/>
    <property type="match status" value="1"/>
</dbReference>
<dbReference type="InterPro" id="IPR038085">
    <property type="entry name" value="Rnp2-like_sf"/>
</dbReference>
<sequence>MVGFKNRYLIMGVFLDPNKEFSVDEPIRITSKNLWEAIVKSILVNFGECGLASATNSSKVKYVNPTTKHVIVRTSREDYQKVWAAITMIKSVGHCAVVFNLLDLISKSYLFVFFKYQPAFCSGSIKACKTAALKLEELKFEQYKLSAGDRLTADAHKEMQNCLATLELLEH</sequence>
<comment type="similarity">
    <text evidence="1">Belongs to the eukaryotic/archaeal RNase P protein component 2 family.</text>
</comment>
<dbReference type="GO" id="GO:0030681">
    <property type="term" value="C:multimeric ribonuclease P complex"/>
    <property type="evidence" value="ECO:0007669"/>
    <property type="project" value="TreeGrafter"/>
</dbReference>
<dbReference type="GO" id="GO:0005730">
    <property type="term" value="C:nucleolus"/>
    <property type="evidence" value="ECO:0007669"/>
    <property type="project" value="TreeGrafter"/>
</dbReference>
<evidence type="ECO:0000313" key="3">
    <source>
        <dbReference type="EMBL" id="KAG6424088.1"/>
    </source>
</evidence>
<dbReference type="Pfam" id="PF01900">
    <property type="entry name" value="RNase_P_Rpp14"/>
    <property type="match status" value="1"/>
</dbReference>